<dbReference type="PANTHER" id="PTHR10846:SF61">
    <property type="entry name" value="SODIUM_POTASSIUM_CALCIUM EXCHANGER 5"/>
    <property type="match status" value="1"/>
</dbReference>
<keyword evidence="5 9" id="KW-0812">Transmembrane</keyword>
<keyword evidence="3" id="KW-0050">Antiport</keyword>
<feature type="transmembrane region" description="Helical" evidence="9">
    <location>
        <begin position="264"/>
        <end position="287"/>
    </location>
</feature>
<evidence type="ECO:0000313" key="11">
    <source>
        <dbReference type="EMBL" id="KPP62535.1"/>
    </source>
</evidence>
<dbReference type="GO" id="GO:0006874">
    <property type="term" value="P:intracellular calcium ion homeostasis"/>
    <property type="evidence" value="ECO:0007669"/>
    <property type="project" value="TreeGrafter"/>
</dbReference>
<keyword evidence="4" id="KW-0109">Calcium transport</keyword>
<evidence type="ECO:0000256" key="2">
    <source>
        <dbReference type="ARBA" id="ARBA00005364"/>
    </source>
</evidence>
<feature type="transmembrane region" description="Helical" evidence="9">
    <location>
        <begin position="29"/>
        <end position="50"/>
    </location>
</feature>
<evidence type="ECO:0000256" key="8">
    <source>
        <dbReference type="ARBA" id="ARBA00033627"/>
    </source>
</evidence>
<evidence type="ECO:0000256" key="6">
    <source>
        <dbReference type="ARBA" id="ARBA00022989"/>
    </source>
</evidence>
<feature type="non-terminal residue" evidence="11">
    <location>
        <position position="1"/>
    </location>
</feature>
<evidence type="ECO:0000256" key="5">
    <source>
        <dbReference type="ARBA" id="ARBA00022692"/>
    </source>
</evidence>
<feature type="transmembrane region" description="Helical" evidence="9">
    <location>
        <begin position="231"/>
        <end position="252"/>
    </location>
</feature>
<dbReference type="InterPro" id="IPR044880">
    <property type="entry name" value="NCX_ion-bd_dom_sf"/>
</dbReference>
<dbReference type="InterPro" id="IPR004837">
    <property type="entry name" value="NaCa_Exmemb"/>
</dbReference>
<dbReference type="GO" id="GO:0008273">
    <property type="term" value="F:calcium, potassium:sodium antiporter activity"/>
    <property type="evidence" value="ECO:0007669"/>
    <property type="project" value="TreeGrafter"/>
</dbReference>
<keyword evidence="4" id="KW-0813">Transport</keyword>
<keyword evidence="7 9" id="KW-0472">Membrane</keyword>
<comment type="caution">
    <text evidence="11">The sequence shown here is derived from an EMBL/GenBank/DDBJ whole genome shotgun (WGS) entry which is preliminary data.</text>
</comment>
<dbReference type="GO" id="GO:0005802">
    <property type="term" value="C:trans-Golgi network"/>
    <property type="evidence" value="ECO:0007669"/>
    <property type="project" value="TreeGrafter"/>
</dbReference>
<evidence type="ECO:0000256" key="7">
    <source>
        <dbReference type="ARBA" id="ARBA00023136"/>
    </source>
</evidence>
<evidence type="ECO:0000259" key="10">
    <source>
        <dbReference type="Pfam" id="PF01699"/>
    </source>
</evidence>
<gene>
    <name evidence="11" type="ORF">Z043_119273</name>
</gene>
<evidence type="ECO:0000256" key="9">
    <source>
        <dbReference type="SAM" id="Phobius"/>
    </source>
</evidence>
<name>A0A0P7WGB7_SCLFO</name>
<keyword evidence="4" id="KW-0106">Calcium</keyword>
<dbReference type="Pfam" id="PF01699">
    <property type="entry name" value="Na_Ca_ex"/>
    <property type="match status" value="1"/>
</dbReference>
<accession>A0A0P7WGB7</accession>
<evidence type="ECO:0000256" key="1">
    <source>
        <dbReference type="ARBA" id="ARBA00004141"/>
    </source>
</evidence>
<comment type="catalytic activity">
    <reaction evidence="8">
        <text>Ca(2+)(out) + K(+)(out) + 4 Na(+)(in) = Ca(2+)(in) + K(+)(in) + 4 Na(+)(out)</text>
        <dbReference type="Rhea" id="RHEA:69967"/>
        <dbReference type="ChEBI" id="CHEBI:29101"/>
        <dbReference type="ChEBI" id="CHEBI:29103"/>
        <dbReference type="ChEBI" id="CHEBI:29108"/>
    </reaction>
</comment>
<comment type="similarity">
    <text evidence="2">Belongs to the Ca(2+):cation antiporter (CaCA) (TC 2.A.19) family. SLC24A subfamily.</text>
</comment>
<keyword evidence="6 9" id="KW-1133">Transmembrane helix</keyword>
<sequence>NETQCVSPQSSEFPGGFFTKQERKDGSIYSLYDAVFLLLVYTMYIAVLSFDAHVHGFMWHLSTCICKQPPLISYDDRSTLLDQQHSTGDSGIFQDDTDFSHMSLSLHGLSEIADDHQNIFTMPENDLKRILWVLSLPAILLLYLTIPDCRKRIWKRWFILTFLMSAVWISAFTYILVWMVTVVAFLTVASVIVAKEGRSMSTNSSREISSSQHLLFQTNSGLSVTGKRDMAMSNVIGSNVFDMLCLGLPWFIKTVVMDASSHVAVNSTGLLYTACTLLLSVFLLFMAVHLNHWRLDWKLGLTCLFFYILFTTLAILYELGIIGNNPVTFCNNNQSPDKLQTTMTLR</sequence>
<dbReference type="PANTHER" id="PTHR10846">
    <property type="entry name" value="SODIUM/POTASSIUM/CALCIUM EXCHANGER"/>
    <property type="match status" value="1"/>
</dbReference>
<reference evidence="11 12" key="1">
    <citation type="submission" date="2015-08" db="EMBL/GenBank/DDBJ databases">
        <title>The genome of the Asian arowana (Scleropages formosus).</title>
        <authorList>
            <person name="Tan M.H."/>
            <person name="Gan H.M."/>
            <person name="Croft L.J."/>
            <person name="Austin C.M."/>
        </authorList>
    </citation>
    <scope>NUCLEOTIDE SEQUENCE [LARGE SCALE GENOMIC DNA]</scope>
    <source>
        <strain evidence="11">Aro1</strain>
    </source>
</reference>
<feature type="domain" description="Sodium/calcium exchanger membrane region" evidence="10">
    <location>
        <begin position="158"/>
        <end position="315"/>
    </location>
</feature>
<comment type="subcellular location">
    <subcellularLocation>
        <location evidence="1">Membrane</location>
        <topology evidence="1">Multi-pass membrane protein</topology>
    </subcellularLocation>
</comment>
<feature type="transmembrane region" description="Helical" evidence="9">
    <location>
        <begin position="130"/>
        <end position="146"/>
    </location>
</feature>
<feature type="transmembrane region" description="Helical" evidence="9">
    <location>
        <begin position="153"/>
        <end position="169"/>
    </location>
</feature>
<proteinExistence type="inferred from homology"/>
<dbReference type="EMBL" id="JARO02008584">
    <property type="protein sequence ID" value="KPP62535.1"/>
    <property type="molecule type" value="Genomic_DNA"/>
</dbReference>
<dbReference type="GO" id="GO:0005262">
    <property type="term" value="F:calcium channel activity"/>
    <property type="evidence" value="ECO:0007669"/>
    <property type="project" value="TreeGrafter"/>
</dbReference>
<protein>
    <recommendedName>
        <fullName evidence="10">Sodium/calcium exchanger membrane region domain-containing protein</fullName>
    </recommendedName>
</protein>
<dbReference type="GO" id="GO:0016020">
    <property type="term" value="C:membrane"/>
    <property type="evidence" value="ECO:0007669"/>
    <property type="project" value="UniProtKB-SubCell"/>
</dbReference>
<evidence type="ECO:0000256" key="4">
    <source>
        <dbReference type="ARBA" id="ARBA00022568"/>
    </source>
</evidence>
<dbReference type="Gene3D" id="1.20.1420.30">
    <property type="entry name" value="NCX, central ion-binding region"/>
    <property type="match status" value="1"/>
</dbReference>
<dbReference type="AlphaFoldDB" id="A0A0P7WGB7"/>
<keyword evidence="4" id="KW-0406">Ion transport</keyword>
<dbReference type="STRING" id="113540.ENSSFOP00015028040"/>
<dbReference type="GO" id="GO:0030318">
    <property type="term" value="P:melanocyte differentiation"/>
    <property type="evidence" value="ECO:0007669"/>
    <property type="project" value="TreeGrafter"/>
</dbReference>
<dbReference type="InterPro" id="IPR004481">
    <property type="entry name" value="K/Na/Ca-exchanger"/>
</dbReference>
<feature type="transmembrane region" description="Helical" evidence="9">
    <location>
        <begin position="299"/>
        <end position="317"/>
    </location>
</feature>
<evidence type="ECO:0000313" key="12">
    <source>
        <dbReference type="Proteomes" id="UP000034805"/>
    </source>
</evidence>
<evidence type="ECO:0000256" key="3">
    <source>
        <dbReference type="ARBA" id="ARBA00022449"/>
    </source>
</evidence>
<dbReference type="Proteomes" id="UP000034805">
    <property type="component" value="Unassembled WGS sequence"/>
</dbReference>
<organism evidence="11 12">
    <name type="scientific">Scleropages formosus</name>
    <name type="common">Asian bonytongue</name>
    <name type="synonym">Osteoglossum formosum</name>
    <dbReference type="NCBI Taxonomy" id="113540"/>
    <lineage>
        <taxon>Eukaryota</taxon>
        <taxon>Metazoa</taxon>
        <taxon>Chordata</taxon>
        <taxon>Craniata</taxon>
        <taxon>Vertebrata</taxon>
        <taxon>Euteleostomi</taxon>
        <taxon>Actinopterygii</taxon>
        <taxon>Neopterygii</taxon>
        <taxon>Teleostei</taxon>
        <taxon>Osteoglossocephala</taxon>
        <taxon>Osteoglossomorpha</taxon>
        <taxon>Osteoglossiformes</taxon>
        <taxon>Osteoglossidae</taxon>
        <taxon>Scleropages</taxon>
    </lineage>
</organism>